<reference evidence="13 14" key="1">
    <citation type="journal article" date="2019" name="PLoS Biol.">
        <title>Sex chromosomes control vertical transmission of feminizing Wolbachia symbionts in an isopod.</title>
        <authorList>
            <person name="Becking T."/>
            <person name="Chebbi M.A."/>
            <person name="Giraud I."/>
            <person name="Moumen B."/>
            <person name="Laverre T."/>
            <person name="Caubet Y."/>
            <person name="Peccoud J."/>
            <person name="Gilbert C."/>
            <person name="Cordaux R."/>
        </authorList>
    </citation>
    <scope>NUCLEOTIDE SEQUENCE [LARGE SCALE GENOMIC DNA]</scope>
    <source>
        <strain evidence="13">ANa2</strain>
        <tissue evidence="13">Whole body excluding digestive tract and cuticle</tissue>
    </source>
</reference>
<dbReference type="PANTHER" id="PTHR45915">
    <property type="entry name" value="TRANSCRIPTION INTERMEDIARY FACTOR"/>
    <property type="match status" value="1"/>
</dbReference>
<dbReference type="PANTHER" id="PTHR45915:SF6">
    <property type="entry name" value="E3 UBIQUITIN-PROTEIN LIGASE TRIM33"/>
    <property type="match status" value="1"/>
</dbReference>
<comment type="subcellular location">
    <subcellularLocation>
        <location evidence="1">Nucleus</location>
    </subcellularLocation>
</comment>
<sequence>MVSIPTDGLDNSFKIMLGNSNSTVRSSANPGSSSSTTTVANSGLNSATSVSPSISSSTNSGNNNINNNSALSSMAKFPIFRNILPKGKNKEGENGLDELTKDGRHPLSLIASLFPDDPWAEGVDSSSGSPSLGSKDKSSSSGNKSTKDPSDPNDDWCAVCWDGGDLICCDYCPKVFHMNCHIPALTHLPREHEKWQCMICRDLDQLPSDTVETGTKRKMHLGQKELKIAQRVLLELYCNYEPSQPFRELVDRELTEYYEIIKHPMALEIIKKKLKPDSIDHYMSLDDFVKDIRLIFKNCYEFNPKGTDIYQNAKILEDFFEVLLKKWLPEYSFDGSDGENSDREAKRRRKNKEPLMHIS</sequence>
<dbReference type="PRINTS" id="PR00503">
    <property type="entry name" value="BROMODOMAIN"/>
</dbReference>
<dbReference type="EMBL" id="SEYY01019036">
    <property type="protein sequence ID" value="KAB7498744.1"/>
    <property type="molecule type" value="Genomic_DNA"/>
</dbReference>
<proteinExistence type="predicted"/>
<keyword evidence="2" id="KW-0479">Metal-binding</keyword>
<dbReference type="InterPro" id="IPR013083">
    <property type="entry name" value="Znf_RING/FYVE/PHD"/>
</dbReference>
<feature type="region of interest" description="Disordered" evidence="10">
    <location>
        <begin position="335"/>
        <end position="359"/>
    </location>
</feature>
<evidence type="ECO:0000256" key="2">
    <source>
        <dbReference type="ARBA" id="ARBA00022723"/>
    </source>
</evidence>
<dbReference type="AlphaFoldDB" id="A0A5N5SX04"/>
<evidence type="ECO:0000256" key="5">
    <source>
        <dbReference type="ARBA" id="ARBA00023054"/>
    </source>
</evidence>
<gene>
    <name evidence="13" type="primary">Trim66</name>
    <name evidence="13" type="ORF">Anas_02505</name>
</gene>
<dbReference type="Pfam" id="PF00628">
    <property type="entry name" value="PHD"/>
    <property type="match status" value="1"/>
</dbReference>
<feature type="compositionally biased region" description="Polar residues" evidence="10">
    <location>
        <begin position="20"/>
        <end position="31"/>
    </location>
</feature>
<feature type="domain" description="PHD-type" evidence="12">
    <location>
        <begin position="154"/>
        <end position="203"/>
    </location>
</feature>
<keyword evidence="7" id="KW-0539">Nucleus</keyword>
<dbReference type="SMART" id="SM00249">
    <property type="entry name" value="PHD"/>
    <property type="match status" value="1"/>
</dbReference>
<feature type="domain" description="Bromo" evidence="11">
    <location>
        <begin position="238"/>
        <end position="310"/>
    </location>
</feature>
<evidence type="ECO:0000256" key="6">
    <source>
        <dbReference type="ARBA" id="ARBA00023117"/>
    </source>
</evidence>
<evidence type="ECO:0000259" key="12">
    <source>
        <dbReference type="PROSITE" id="PS50016"/>
    </source>
</evidence>
<dbReference type="Gene3D" id="1.20.920.10">
    <property type="entry name" value="Bromodomain-like"/>
    <property type="match status" value="1"/>
</dbReference>
<feature type="compositionally biased region" description="Low complexity" evidence="10">
    <location>
        <begin position="45"/>
        <end position="67"/>
    </location>
</feature>
<dbReference type="SUPFAM" id="SSF47370">
    <property type="entry name" value="Bromodomain"/>
    <property type="match status" value="1"/>
</dbReference>
<dbReference type="InterPro" id="IPR019786">
    <property type="entry name" value="Zinc_finger_PHD-type_CS"/>
</dbReference>
<keyword evidence="14" id="KW-1185">Reference proteome</keyword>
<feature type="compositionally biased region" description="Low complexity" evidence="10">
    <location>
        <begin position="124"/>
        <end position="144"/>
    </location>
</feature>
<comment type="caution">
    <text evidence="13">The sequence shown here is derived from an EMBL/GenBank/DDBJ whole genome shotgun (WGS) entry which is preliminary data.</text>
</comment>
<dbReference type="SUPFAM" id="SSF57903">
    <property type="entry name" value="FYVE/PHD zinc finger"/>
    <property type="match status" value="1"/>
</dbReference>
<dbReference type="PROSITE" id="PS50016">
    <property type="entry name" value="ZF_PHD_2"/>
    <property type="match status" value="1"/>
</dbReference>
<feature type="region of interest" description="Disordered" evidence="10">
    <location>
        <begin position="120"/>
        <end position="152"/>
    </location>
</feature>
<dbReference type="InterPro" id="IPR011011">
    <property type="entry name" value="Znf_FYVE_PHD"/>
</dbReference>
<dbReference type="PROSITE" id="PS50014">
    <property type="entry name" value="BROMODOMAIN_2"/>
    <property type="match status" value="1"/>
</dbReference>
<dbReference type="Gene3D" id="3.30.40.10">
    <property type="entry name" value="Zinc/RING finger domain, C3HC4 (zinc finger)"/>
    <property type="match status" value="1"/>
</dbReference>
<evidence type="ECO:0000256" key="9">
    <source>
        <dbReference type="PROSITE-ProRule" id="PRU00146"/>
    </source>
</evidence>
<keyword evidence="5" id="KW-0175">Coiled coil</keyword>
<feature type="region of interest" description="Disordered" evidence="10">
    <location>
        <begin position="20"/>
        <end position="67"/>
    </location>
</feature>
<dbReference type="GO" id="GO:0005634">
    <property type="term" value="C:nucleus"/>
    <property type="evidence" value="ECO:0007669"/>
    <property type="project" value="UniProtKB-SubCell"/>
</dbReference>
<evidence type="ECO:0000259" key="11">
    <source>
        <dbReference type="PROSITE" id="PS50014"/>
    </source>
</evidence>
<keyword evidence="4" id="KW-0862">Zinc</keyword>
<dbReference type="GO" id="GO:0008270">
    <property type="term" value="F:zinc ion binding"/>
    <property type="evidence" value="ECO:0007669"/>
    <property type="project" value="UniProtKB-KW"/>
</dbReference>
<keyword evidence="6 8" id="KW-0103">Bromodomain</keyword>
<evidence type="ECO:0000256" key="8">
    <source>
        <dbReference type="PROSITE-ProRule" id="PRU00035"/>
    </source>
</evidence>
<dbReference type="SMART" id="SM00297">
    <property type="entry name" value="BROMO"/>
    <property type="match status" value="1"/>
</dbReference>
<dbReference type="GO" id="GO:0000785">
    <property type="term" value="C:chromatin"/>
    <property type="evidence" value="ECO:0007669"/>
    <property type="project" value="TreeGrafter"/>
</dbReference>
<name>A0A5N5SX04_9CRUS</name>
<organism evidence="13 14">
    <name type="scientific">Armadillidium nasatum</name>
    <dbReference type="NCBI Taxonomy" id="96803"/>
    <lineage>
        <taxon>Eukaryota</taxon>
        <taxon>Metazoa</taxon>
        <taxon>Ecdysozoa</taxon>
        <taxon>Arthropoda</taxon>
        <taxon>Crustacea</taxon>
        <taxon>Multicrustacea</taxon>
        <taxon>Malacostraca</taxon>
        <taxon>Eumalacostraca</taxon>
        <taxon>Peracarida</taxon>
        <taxon>Isopoda</taxon>
        <taxon>Oniscidea</taxon>
        <taxon>Crinocheta</taxon>
        <taxon>Armadillidiidae</taxon>
        <taxon>Armadillidium</taxon>
    </lineage>
</organism>
<dbReference type="Proteomes" id="UP000326759">
    <property type="component" value="Unassembled WGS sequence"/>
</dbReference>
<dbReference type="InterPro" id="IPR036427">
    <property type="entry name" value="Bromodomain-like_sf"/>
</dbReference>
<accession>A0A5N5SX04</accession>
<dbReference type="InterPro" id="IPR001487">
    <property type="entry name" value="Bromodomain"/>
</dbReference>
<evidence type="ECO:0000256" key="7">
    <source>
        <dbReference type="ARBA" id="ARBA00023242"/>
    </source>
</evidence>
<dbReference type="OrthoDB" id="6374355at2759"/>
<evidence type="ECO:0000313" key="13">
    <source>
        <dbReference type="EMBL" id="KAB7498744.1"/>
    </source>
</evidence>
<dbReference type="Pfam" id="PF00439">
    <property type="entry name" value="Bromodomain"/>
    <property type="match status" value="1"/>
</dbReference>
<evidence type="ECO:0000256" key="3">
    <source>
        <dbReference type="ARBA" id="ARBA00022771"/>
    </source>
</evidence>
<dbReference type="CDD" id="cd05502">
    <property type="entry name" value="Bromo_tif1_like"/>
    <property type="match status" value="1"/>
</dbReference>
<dbReference type="CDD" id="cd15541">
    <property type="entry name" value="PHD_TIF1_like"/>
    <property type="match status" value="1"/>
</dbReference>
<evidence type="ECO:0000256" key="1">
    <source>
        <dbReference type="ARBA" id="ARBA00004123"/>
    </source>
</evidence>
<evidence type="ECO:0000256" key="4">
    <source>
        <dbReference type="ARBA" id="ARBA00022833"/>
    </source>
</evidence>
<evidence type="ECO:0000313" key="14">
    <source>
        <dbReference type="Proteomes" id="UP000326759"/>
    </source>
</evidence>
<evidence type="ECO:0000256" key="10">
    <source>
        <dbReference type="SAM" id="MobiDB-lite"/>
    </source>
</evidence>
<dbReference type="InterPro" id="IPR019787">
    <property type="entry name" value="Znf_PHD-finger"/>
</dbReference>
<dbReference type="InterPro" id="IPR001965">
    <property type="entry name" value="Znf_PHD"/>
</dbReference>
<protein>
    <submittedName>
        <fullName evidence="13">Tripartite motif-containing protein 66</fullName>
    </submittedName>
</protein>
<keyword evidence="3 9" id="KW-0863">Zinc-finger</keyword>
<dbReference type="PROSITE" id="PS01359">
    <property type="entry name" value="ZF_PHD_1"/>
    <property type="match status" value="1"/>
</dbReference>